<proteinExistence type="predicted"/>
<keyword evidence="1" id="KW-1185">Reference proteome</keyword>
<dbReference type="WBParaSite" id="Pan_g18007.t1">
    <property type="protein sequence ID" value="Pan_g18007.t1"/>
    <property type="gene ID" value="Pan_g18007"/>
</dbReference>
<dbReference type="Proteomes" id="UP000492821">
    <property type="component" value="Unassembled WGS sequence"/>
</dbReference>
<name>A0A7E4V9Z5_PANRE</name>
<reference evidence="1" key="1">
    <citation type="journal article" date="2013" name="Genetics">
        <title>The draft genome and transcriptome of Panagrellus redivivus are shaped by the harsh demands of a free-living lifestyle.</title>
        <authorList>
            <person name="Srinivasan J."/>
            <person name="Dillman A.R."/>
            <person name="Macchietto M.G."/>
            <person name="Heikkinen L."/>
            <person name="Lakso M."/>
            <person name="Fracchia K.M."/>
            <person name="Antoshechkin I."/>
            <person name="Mortazavi A."/>
            <person name="Wong G."/>
            <person name="Sternberg P.W."/>
        </authorList>
    </citation>
    <scope>NUCLEOTIDE SEQUENCE [LARGE SCALE GENOMIC DNA]</scope>
    <source>
        <strain evidence="1">MT8872</strain>
    </source>
</reference>
<accession>A0A7E4V9Z5</accession>
<reference evidence="2" key="2">
    <citation type="submission" date="2020-10" db="UniProtKB">
        <authorList>
            <consortium name="WormBaseParasite"/>
        </authorList>
    </citation>
    <scope>IDENTIFICATION</scope>
</reference>
<evidence type="ECO:0000313" key="2">
    <source>
        <dbReference type="WBParaSite" id="Pan_g18007.t1"/>
    </source>
</evidence>
<protein>
    <submittedName>
        <fullName evidence="2">Mediator of RNA polymerase II transcription subunit 5</fullName>
    </submittedName>
</protein>
<sequence length="707" mass="79591">MLLHVFQDVKQTRGMSDQFPLDTHVWTAICQILTSDTDDPSFEHAIRSFSTNIKSVVPNCFNDDNQTLGKIVNNVVRAGFERISTNSNNETVKNAENLFNDCVSDLVELTLSSWPTDQPCNDLLAEFYSTIINAGAVSTIIQSLTKYDSPPTGWITFISQLDTRFDSIKKLTVYALDNCTDSQVLNKLFGKEMVKNDALFALLIEDMILASVQPKHSPRRRSFHIARYLAQTDKLFKSFVKTSQFFCHQSRHMDTVDFNLQTQIAIAMVDFAKHMPEEFYSQTAQIVGTDLLFSMEHFMQAPTPNRRNLGLVICEAMTNLFPLKESNLNMKFEYIKDDVFVQELLKIVGGTDDDGTYPVQLVNIDAQDSEARLDDTATNGISSLHNKTEADTIELEKLVSNLRSEDVTVYFSSLIQLITACENGLLKSDQISDAALVKVISTPIRSQIPNSKVFHHRLLELFLSIRPELIAPALSTVISYNYTMDQRIAVFRGLIGAANLLATGRGFDHLGADLNEIDNDDDEDSSSIDTVDRNEREQSLIRVNPSFLKPGREDHENTFLDQAHLFILPLVKQKFEYLENHQNDPFKLNIISQIEFTAALLLILGYGSPDYVSLCRAVADFAASIRHIEDGFIQESIIFAYSAMVRGLPPLTLVEYFYDDLSDWIDHVNSFATVTKRDKSTPLAMALSVTVPVLQDALSRCMAQLTE</sequence>
<organism evidence="1 2">
    <name type="scientific">Panagrellus redivivus</name>
    <name type="common">Microworm</name>
    <dbReference type="NCBI Taxonomy" id="6233"/>
    <lineage>
        <taxon>Eukaryota</taxon>
        <taxon>Metazoa</taxon>
        <taxon>Ecdysozoa</taxon>
        <taxon>Nematoda</taxon>
        <taxon>Chromadorea</taxon>
        <taxon>Rhabditida</taxon>
        <taxon>Tylenchina</taxon>
        <taxon>Panagrolaimomorpha</taxon>
        <taxon>Panagrolaimoidea</taxon>
        <taxon>Panagrolaimidae</taxon>
        <taxon>Panagrellus</taxon>
    </lineage>
</organism>
<dbReference type="AlphaFoldDB" id="A0A7E4V9Z5"/>
<evidence type="ECO:0000313" key="1">
    <source>
        <dbReference type="Proteomes" id="UP000492821"/>
    </source>
</evidence>